<dbReference type="RefSeq" id="WP_139188294.1">
    <property type="nucleotide sequence ID" value="NZ_FNEK01000004.1"/>
</dbReference>
<keyword evidence="1" id="KW-1133">Transmembrane helix</keyword>
<evidence type="ECO:0000256" key="1">
    <source>
        <dbReference type="SAM" id="Phobius"/>
    </source>
</evidence>
<dbReference type="OrthoDB" id="9847113at2"/>
<gene>
    <name evidence="2" type="ORF">SAMN04488026_1004121</name>
</gene>
<dbReference type="AlphaFoldDB" id="A0A1G8LRE1"/>
<feature type="transmembrane region" description="Helical" evidence="1">
    <location>
        <begin position="18"/>
        <end position="40"/>
    </location>
</feature>
<sequence>MEEENDTPLQKLRRTLRLAIIVLVGVVLALTILFTVFGTWKGMSSREELLDANGIHVLPHLLRNTYTGDARFDVACDAPESCTAAAREICGDTVVVLSEPQKEDGIWIMVAECEPGTEPQW</sequence>
<name>A0A1G8LRE1_9RHOB</name>
<organism evidence="2 3">
    <name type="scientific">Aliiruegeria lutimaris</name>
    <dbReference type="NCBI Taxonomy" id="571298"/>
    <lineage>
        <taxon>Bacteria</taxon>
        <taxon>Pseudomonadati</taxon>
        <taxon>Pseudomonadota</taxon>
        <taxon>Alphaproteobacteria</taxon>
        <taxon>Rhodobacterales</taxon>
        <taxon>Roseobacteraceae</taxon>
        <taxon>Aliiruegeria</taxon>
    </lineage>
</organism>
<accession>A0A1G8LRE1</accession>
<keyword evidence="1" id="KW-0812">Transmembrane</keyword>
<reference evidence="2 3" key="1">
    <citation type="submission" date="2016-10" db="EMBL/GenBank/DDBJ databases">
        <authorList>
            <person name="de Groot N.N."/>
        </authorList>
    </citation>
    <scope>NUCLEOTIDE SEQUENCE [LARGE SCALE GENOMIC DNA]</scope>
    <source>
        <strain evidence="2 3">DSM 25294</strain>
    </source>
</reference>
<dbReference type="EMBL" id="FNEK01000004">
    <property type="protein sequence ID" value="SDI58185.1"/>
    <property type="molecule type" value="Genomic_DNA"/>
</dbReference>
<protein>
    <submittedName>
        <fullName evidence="2">Uncharacterized protein</fullName>
    </submittedName>
</protein>
<evidence type="ECO:0000313" key="3">
    <source>
        <dbReference type="Proteomes" id="UP000199382"/>
    </source>
</evidence>
<keyword evidence="3" id="KW-1185">Reference proteome</keyword>
<dbReference type="Proteomes" id="UP000199382">
    <property type="component" value="Unassembled WGS sequence"/>
</dbReference>
<proteinExistence type="predicted"/>
<keyword evidence="1" id="KW-0472">Membrane</keyword>
<dbReference type="STRING" id="571298.SAMN04488026_1004121"/>
<evidence type="ECO:0000313" key="2">
    <source>
        <dbReference type="EMBL" id="SDI58185.1"/>
    </source>
</evidence>